<proteinExistence type="predicted"/>
<evidence type="ECO:0000313" key="1">
    <source>
        <dbReference type="EMBL" id="EGJ72080.1"/>
    </source>
</evidence>
<evidence type="ECO:0000313" key="2">
    <source>
        <dbReference type="Proteomes" id="UP000018439"/>
    </source>
</evidence>
<keyword evidence="2" id="KW-1185">Reference proteome</keyword>
<dbReference type="EMBL" id="CM001167">
    <property type="protein sequence ID" value="EGJ72080.1"/>
    <property type="molecule type" value="Genomic_DNA"/>
</dbReference>
<dbReference type="OrthoDB" id="9914824at2"/>
<dbReference type="Proteomes" id="UP000018439">
    <property type="component" value="Chromosome"/>
</dbReference>
<reference evidence="1 2" key="1">
    <citation type="journal article" date="2011" name="Stand. Genomic Sci.">
        <title>Non-contiguous finished genome sequence of Bacteroides coprosuis type strain (PC139).</title>
        <authorList>
            <person name="Land M."/>
            <person name="Held B."/>
            <person name="Gronow S."/>
            <person name="Abt B."/>
            <person name="Lucas S."/>
            <person name="Del Rio T.G."/>
            <person name="Nolan M."/>
            <person name="Tice H."/>
            <person name="Cheng J.F."/>
            <person name="Pitluck S."/>
            <person name="Liolios K."/>
            <person name="Pagani I."/>
            <person name="Ivanova N."/>
            <person name="Mavromatis K."/>
            <person name="Mikhailova N."/>
            <person name="Pati A."/>
            <person name="Tapia R."/>
            <person name="Han C."/>
            <person name="Goodwin L."/>
            <person name="Chen A."/>
            <person name="Palaniappan K."/>
            <person name="Hauser L."/>
            <person name="Brambilla E.M."/>
            <person name="Rohde M."/>
            <person name="Goker M."/>
            <person name="Detter J.C."/>
            <person name="Woyke T."/>
            <person name="Bristow J."/>
            <person name="Eisen J.A."/>
            <person name="Markowitz V."/>
            <person name="Hugenholtz P."/>
            <person name="Kyrpides N.C."/>
            <person name="Klenk H.P."/>
            <person name="Lapidus A."/>
        </authorList>
    </citation>
    <scope>NUCLEOTIDE SEQUENCE [LARGE SCALE GENOMIC DNA]</scope>
    <source>
        <strain evidence="1 2">DSM 18011</strain>
    </source>
</reference>
<organism evidence="1 2">
    <name type="scientific">Bacteroides coprosuis DSM 18011</name>
    <dbReference type="NCBI Taxonomy" id="679937"/>
    <lineage>
        <taxon>Bacteria</taxon>
        <taxon>Pseudomonadati</taxon>
        <taxon>Bacteroidota</taxon>
        <taxon>Bacteroidia</taxon>
        <taxon>Bacteroidales</taxon>
        <taxon>Bacteroidaceae</taxon>
        <taxon>Bacteroides</taxon>
    </lineage>
</organism>
<dbReference type="AlphaFoldDB" id="F3ZS59"/>
<dbReference type="HOGENOM" id="CLU_2104054_0_0_10"/>
<name>F3ZS59_9BACE</name>
<gene>
    <name evidence="1" type="ORF">Bcop_1893</name>
</gene>
<sequence>MNETEVKDNAVIEDVLIKTSPSIDESVRVQFNEFISKNKLTRSIKDEQWDFENMVEFSSPSNSIYCYMVFDKNDPNKILGGCSTAKDVIITFFTFVKNGDLYTLIPVGGIKLVHI</sequence>
<accession>F3ZS59</accession>
<protein>
    <submittedName>
        <fullName evidence="1">Uncharacterized protein</fullName>
    </submittedName>
</protein>